<dbReference type="AlphaFoldDB" id="A0A0J1FW17"/>
<organism evidence="1 2">
    <name type="scientific">Desulfosporosinus acididurans</name>
    <dbReference type="NCBI Taxonomy" id="476652"/>
    <lineage>
        <taxon>Bacteria</taxon>
        <taxon>Bacillati</taxon>
        <taxon>Bacillota</taxon>
        <taxon>Clostridia</taxon>
        <taxon>Eubacteriales</taxon>
        <taxon>Desulfitobacteriaceae</taxon>
        <taxon>Desulfosporosinus</taxon>
    </lineage>
</organism>
<comment type="caution">
    <text evidence="1">The sequence shown here is derived from an EMBL/GenBank/DDBJ whole genome shotgun (WGS) entry which is preliminary data.</text>
</comment>
<evidence type="ECO:0000313" key="2">
    <source>
        <dbReference type="Proteomes" id="UP000036356"/>
    </source>
</evidence>
<dbReference type="PATRIC" id="fig|476652.3.peg.8"/>
<evidence type="ECO:0000313" key="1">
    <source>
        <dbReference type="EMBL" id="KLU67614.1"/>
    </source>
</evidence>
<gene>
    <name evidence="1" type="ORF">DEAC_c00080</name>
</gene>
<accession>A0A0J1FW17</accession>
<dbReference type="STRING" id="476652.DEAC_c00080"/>
<proteinExistence type="predicted"/>
<name>A0A0J1FW17_9FIRM</name>
<dbReference type="EMBL" id="LDZY01000001">
    <property type="protein sequence ID" value="KLU67614.1"/>
    <property type="molecule type" value="Genomic_DNA"/>
</dbReference>
<dbReference type="Proteomes" id="UP000036356">
    <property type="component" value="Unassembled WGS sequence"/>
</dbReference>
<keyword evidence="2" id="KW-1185">Reference proteome</keyword>
<sequence>MVMEILTSVFACSLCQTRYNRQEDAEKCELLCAKLLKSPELSVLNLTSRTYNILKCRNRYY</sequence>
<protein>
    <submittedName>
        <fullName evidence="1">Uncharacterized protein</fullName>
    </submittedName>
</protein>
<reference evidence="1 2" key="1">
    <citation type="submission" date="2015-06" db="EMBL/GenBank/DDBJ databases">
        <title>Draft genome of the moderately acidophilic sulfate reducer Candidatus Desulfosporosinus acididurans strain M1.</title>
        <authorList>
            <person name="Poehlein A."/>
            <person name="Petzsch P."/>
            <person name="Johnson B.D."/>
            <person name="Schloemann M."/>
            <person name="Daniel R."/>
            <person name="Muehling M."/>
        </authorList>
    </citation>
    <scope>NUCLEOTIDE SEQUENCE [LARGE SCALE GENOMIC DNA]</scope>
    <source>
        <strain evidence="1 2">M1</strain>
    </source>
</reference>